<dbReference type="InterPro" id="IPR003615">
    <property type="entry name" value="HNH_nuc"/>
</dbReference>
<organism evidence="2 3">
    <name type="scientific">Pseudomonas frederiksbergensis</name>
    <dbReference type="NCBI Taxonomy" id="104087"/>
    <lineage>
        <taxon>Bacteria</taxon>
        <taxon>Pseudomonadati</taxon>
        <taxon>Pseudomonadota</taxon>
        <taxon>Gammaproteobacteria</taxon>
        <taxon>Pseudomonadales</taxon>
        <taxon>Pseudomonadaceae</taxon>
        <taxon>Pseudomonas</taxon>
    </lineage>
</organism>
<feature type="region of interest" description="Disordered" evidence="1">
    <location>
        <begin position="76"/>
        <end position="112"/>
    </location>
</feature>
<evidence type="ECO:0000313" key="3">
    <source>
        <dbReference type="Proteomes" id="UP000182567"/>
    </source>
</evidence>
<dbReference type="OrthoDB" id="5292295at2"/>
<dbReference type="CDD" id="cd00085">
    <property type="entry name" value="HNHc"/>
    <property type="match status" value="1"/>
</dbReference>
<evidence type="ECO:0000256" key="1">
    <source>
        <dbReference type="SAM" id="MobiDB-lite"/>
    </source>
</evidence>
<dbReference type="GeneID" id="46909051"/>
<name>A0A1J0EKC4_9PSED</name>
<keyword evidence="2" id="KW-0255">Endonuclease</keyword>
<evidence type="ECO:0000313" key="2">
    <source>
        <dbReference type="EMBL" id="APC16494.1"/>
    </source>
</evidence>
<dbReference type="AlphaFoldDB" id="A0A1J0EKC4"/>
<keyword evidence="2" id="KW-0378">Hydrolase</keyword>
<reference evidence="3" key="1">
    <citation type="submission" date="2016-10" db="EMBL/GenBank/DDBJ databases">
        <title>Pseudomonas frederiksbergensis ERGS4:02 complete genome.</title>
        <authorList>
            <person name="Kumar R."/>
            <person name="Acharya V."/>
            <person name="Singh D."/>
        </authorList>
    </citation>
    <scope>NUCLEOTIDE SEQUENCE [LARGE SCALE GENOMIC DNA]</scope>
    <source>
        <strain evidence="3">ERGS4:02</strain>
    </source>
</reference>
<protein>
    <submittedName>
        <fullName evidence="2">HNH endonuclease</fullName>
    </submittedName>
</protein>
<dbReference type="GO" id="GO:0004519">
    <property type="term" value="F:endonuclease activity"/>
    <property type="evidence" value="ECO:0007669"/>
    <property type="project" value="UniProtKB-KW"/>
</dbReference>
<sequence length="121" mass="13426">MSKYKPKARVVPLNSAAWQSLRACVLAEEPLCRWCLARGLYVASTDVDHINNDGDDNRRVNLAGMCHSCHSVKTAQDMGKSTTRGHDVNGFPLDPNHHWNTAKRSPATAVDRTAPSLLFKR</sequence>
<dbReference type="RefSeq" id="WP_071552401.1">
    <property type="nucleotide sequence ID" value="NZ_CP017886.1"/>
</dbReference>
<accession>A0A1J0EKC4</accession>
<keyword evidence="2" id="KW-0540">Nuclease</keyword>
<gene>
    <name evidence="2" type="ORF">BLL42_12410</name>
</gene>
<dbReference type="EMBL" id="CP017886">
    <property type="protein sequence ID" value="APC16494.1"/>
    <property type="molecule type" value="Genomic_DNA"/>
</dbReference>
<dbReference type="Proteomes" id="UP000182567">
    <property type="component" value="Chromosome"/>
</dbReference>
<proteinExistence type="predicted"/>